<protein>
    <submittedName>
        <fullName evidence="6">Sugar ABC transporter substrate-binding protein</fullName>
    </submittedName>
</protein>
<accession>A0ABQ6HCK2</accession>
<evidence type="ECO:0000256" key="4">
    <source>
        <dbReference type="SAM" id="SignalP"/>
    </source>
</evidence>
<dbReference type="InterPro" id="IPR025997">
    <property type="entry name" value="SBP_2_dom"/>
</dbReference>
<gene>
    <name evidence="6" type="ORF">tloyanaT_15210</name>
</gene>
<dbReference type="Pfam" id="PF13407">
    <property type="entry name" value="Peripla_BP_4"/>
    <property type="match status" value="1"/>
</dbReference>
<proteinExistence type="inferred from homology"/>
<evidence type="ECO:0000313" key="7">
    <source>
        <dbReference type="Proteomes" id="UP001157134"/>
    </source>
</evidence>
<evidence type="ECO:0000259" key="5">
    <source>
        <dbReference type="Pfam" id="PF13407"/>
    </source>
</evidence>
<dbReference type="InterPro" id="IPR028082">
    <property type="entry name" value="Peripla_BP_I"/>
</dbReference>
<sequence>MKKFLACLLFVYSVLANEHVFAGNFKVVFINPGHPVEDSTGTFWSSVNRFMQAAANDLDIELVSLYAERDHILMKQLAHTVNSHSPNYVIIVNEKGVGKELVKAIAPYNLPIFTLLNGFSQQELNSFTPLMKSLIIGHAIPNNFTVGKKLAQEIVTIHKAKVKKGSYTLLALRGDYQSSAATDRFNGLSTFLHENEGVLLVDNPVGNWSEEEAYLKVKGLIKRHRIDLVWASNDPMALGAKKAIDEGNLEHEVTIGGINWDRALALNSIDVSYGGHVSLGAKALVMLFDYDNKALSACEMYREVDIFQSSTLHNLTDFWRNTDSKAIEAFDFARFSVTHQNSVLFDINTFVTKTYKPFSMFNEKTACTKTQVDSYATKKLGKQDLLSRILQGNLKK</sequence>
<evidence type="ECO:0000256" key="3">
    <source>
        <dbReference type="ARBA" id="ARBA00022729"/>
    </source>
</evidence>
<dbReference type="Proteomes" id="UP001157134">
    <property type="component" value="Unassembled WGS sequence"/>
</dbReference>
<dbReference type="EMBL" id="BSSV01000003">
    <property type="protein sequence ID" value="GLX85269.1"/>
    <property type="molecule type" value="Genomic_DNA"/>
</dbReference>
<comment type="caution">
    <text evidence="6">The sequence shown here is derived from an EMBL/GenBank/DDBJ whole genome shotgun (WGS) entry which is preliminary data.</text>
</comment>
<comment type="subcellular location">
    <subcellularLocation>
        <location evidence="1">Cell envelope</location>
    </subcellularLocation>
</comment>
<evidence type="ECO:0000256" key="2">
    <source>
        <dbReference type="ARBA" id="ARBA00007639"/>
    </source>
</evidence>
<feature type="domain" description="Periplasmic binding protein" evidence="5">
    <location>
        <begin position="38"/>
        <end position="258"/>
    </location>
</feature>
<reference evidence="6 7" key="1">
    <citation type="submission" date="2023-03" db="EMBL/GenBank/DDBJ databases">
        <title>Thalassotalea loyana LMG 22536T draft genome sequence.</title>
        <authorList>
            <person name="Sawabe T."/>
        </authorList>
    </citation>
    <scope>NUCLEOTIDE SEQUENCE [LARGE SCALE GENOMIC DNA]</scope>
    <source>
        <strain evidence="6 7">LMG 22536</strain>
    </source>
</reference>
<name>A0ABQ6HCK2_9GAMM</name>
<keyword evidence="7" id="KW-1185">Reference proteome</keyword>
<comment type="similarity">
    <text evidence="2">Belongs to the bacterial solute-binding protein 2 family.</text>
</comment>
<dbReference type="PANTHER" id="PTHR46847">
    <property type="entry name" value="D-ALLOSE-BINDING PERIPLASMIC PROTEIN-RELATED"/>
    <property type="match status" value="1"/>
</dbReference>
<keyword evidence="3 4" id="KW-0732">Signal</keyword>
<dbReference type="PANTHER" id="PTHR46847:SF2">
    <property type="entry name" value="ABC TRANSPORTER SUGAR-BINDING PROTEIN"/>
    <property type="match status" value="1"/>
</dbReference>
<feature type="signal peptide" evidence="4">
    <location>
        <begin position="1"/>
        <end position="22"/>
    </location>
</feature>
<dbReference type="SUPFAM" id="SSF53822">
    <property type="entry name" value="Periplasmic binding protein-like I"/>
    <property type="match status" value="1"/>
</dbReference>
<evidence type="ECO:0000256" key="1">
    <source>
        <dbReference type="ARBA" id="ARBA00004196"/>
    </source>
</evidence>
<feature type="chain" id="PRO_5046181774" evidence="4">
    <location>
        <begin position="23"/>
        <end position="396"/>
    </location>
</feature>
<dbReference type="CDD" id="cd06324">
    <property type="entry name" value="PBP1_ABC_sugar_binding-like"/>
    <property type="match status" value="1"/>
</dbReference>
<evidence type="ECO:0000313" key="6">
    <source>
        <dbReference type="EMBL" id="GLX85269.1"/>
    </source>
</evidence>
<dbReference type="Gene3D" id="3.40.50.2300">
    <property type="match status" value="2"/>
</dbReference>
<organism evidence="6 7">
    <name type="scientific">Thalassotalea loyana</name>
    <dbReference type="NCBI Taxonomy" id="280483"/>
    <lineage>
        <taxon>Bacteria</taxon>
        <taxon>Pseudomonadati</taxon>
        <taxon>Pseudomonadota</taxon>
        <taxon>Gammaproteobacteria</taxon>
        <taxon>Alteromonadales</taxon>
        <taxon>Colwelliaceae</taxon>
        <taxon>Thalassotalea</taxon>
    </lineage>
</organism>
<dbReference type="RefSeq" id="WP_284297221.1">
    <property type="nucleotide sequence ID" value="NZ_BSSV01000003.1"/>
</dbReference>